<reference evidence="1 2" key="1">
    <citation type="submission" date="2020-04" db="EMBL/GenBank/DDBJ databases">
        <authorList>
            <person name="De Canck E."/>
        </authorList>
    </citation>
    <scope>NUCLEOTIDE SEQUENCE [LARGE SCALE GENOMIC DNA]</scope>
    <source>
        <strain evidence="1 2">LMG 28688</strain>
    </source>
</reference>
<sequence length="75" mass="8576">MLANCRNFRDALHNSGAFQCKMRVSLPELQGNLPINHDVVQNTLMRHSRMECTAFDQFTSQADCNRYNAGYPLRG</sequence>
<name>A0A6J5GBX3_9BURK</name>
<gene>
    <name evidence="1" type="ORF">LMG28688_04257</name>
</gene>
<dbReference type="Proteomes" id="UP000494119">
    <property type="component" value="Unassembled WGS sequence"/>
</dbReference>
<keyword evidence="2" id="KW-1185">Reference proteome</keyword>
<proteinExistence type="predicted"/>
<evidence type="ECO:0000313" key="2">
    <source>
        <dbReference type="Proteomes" id="UP000494119"/>
    </source>
</evidence>
<organism evidence="1 2">
    <name type="scientific">Paraburkholderia caffeinitolerans</name>
    <dbReference type="NCBI Taxonomy" id="1723730"/>
    <lineage>
        <taxon>Bacteria</taxon>
        <taxon>Pseudomonadati</taxon>
        <taxon>Pseudomonadota</taxon>
        <taxon>Betaproteobacteria</taxon>
        <taxon>Burkholderiales</taxon>
        <taxon>Burkholderiaceae</taxon>
        <taxon>Paraburkholderia</taxon>
    </lineage>
</organism>
<protein>
    <submittedName>
        <fullName evidence="1">Uncharacterized protein</fullName>
    </submittedName>
</protein>
<dbReference type="AlphaFoldDB" id="A0A6J5GBX3"/>
<dbReference type="EMBL" id="CADIKL010000022">
    <property type="protein sequence ID" value="CAB3796196.1"/>
    <property type="molecule type" value="Genomic_DNA"/>
</dbReference>
<accession>A0A6J5GBX3</accession>
<evidence type="ECO:0000313" key="1">
    <source>
        <dbReference type="EMBL" id="CAB3796196.1"/>
    </source>
</evidence>